<dbReference type="EMBL" id="KN847480">
    <property type="protein sequence ID" value="KIX02791.1"/>
    <property type="molecule type" value="Genomic_DNA"/>
</dbReference>
<dbReference type="GeneID" id="25296804"/>
<protein>
    <submittedName>
        <fullName evidence="2">Uncharacterized protein</fullName>
    </submittedName>
</protein>
<feature type="region of interest" description="Disordered" evidence="1">
    <location>
        <begin position="127"/>
        <end position="162"/>
    </location>
</feature>
<feature type="compositionally biased region" description="Basic residues" evidence="1">
    <location>
        <begin position="146"/>
        <end position="162"/>
    </location>
</feature>
<gene>
    <name evidence="2" type="ORF">Z518_08733</name>
</gene>
<feature type="compositionally biased region" description="Polar residues" evidence="1">
    <location>
        <begin position="131"/>
        <end position="145"/>
    </location>
</feature>
<organism evidence="2 3">
    <name type="scientific">Rhinocladiella mackenziei CBS 650.93</name>
    <dbReference type="NCBI Taxonomy" id="1442369"/>
    <lineage>
        <taxon>Eukaryota</taxon>
        <taxon>Fungi</taxon>
        <taxon>Dikarya</taxon>
        <taxon>Ascomycota</taxon>
        <taxon>Pezizomycotina</taxon>
        <taxon>Eurotiomycetes</taxon>
        <taxon>Chaetothyriomycetidae</taxon>
        <taxon>Chaetothyriales</taxon>
        <taxon>Herpotrichiellaceae</taxon>
        <taxon>Rhinocladiella</taxon>
    </lineage>
</organism>
<feature type="region of interest" description="Disordered" evidence="1">
    <location>
        <begin position="203"/>
        <end position="264"/>
    </location>
</feature>
<proteinExistence type="predicted"/>
<dbReference type="HOGENOM" id="CLU_027820_0_0_1"/>
<dbReference type="VEuPathDB" id="FungiDB:Z518_08733"/>
<dbReference type="OrthoDB" id="303107at2759"/>
<accession>A0A0D2IHL1</accession>
<dbReference type="Proteomes" id="UP000053617">
    <property type="component" value="Unassembled WGS sequence"/>
</dbReference>
<evidence type="ECO:0000256" key="1">
    <source>
        <dbReference type="SAM" id="MobiDB-lite"/>
    </source>
</evidence>
<sequence>MAQRQNLPQMAYPLEWFVKDKHLYAPAQIEILAYLDYTVLEAFTPTISEKDIIPHLERTLQTRLTCGEVKEKLVYLWYHTGPPNAKASDYTQLFKRGSKALPLLKAEVADEVRRRARNLCISPPPRRLRSASCTPNSLLTPTTTRAVKRPRHRKRPKNKTARHHFITSKPVQTDHGIPSPPIEEQINPYVSTPQPRVKFERSLFEDSDGQSPTRNISGGASPLGDKRLEQTRRSSMTSTSSDMSVSSGNAITREDFEPSPVPSRYRSVETVLRSGLDNRQNLVNGLEDERDREHREIEYWRVRCGRAEQECIALKTRNHRLQVCSLEGLEQLDAAESTTLRKLNDQLKQELAIVRSTLAFSTRGKLPFPSVNTTTILDDMTAIRSKLRDVLIGEDVLFSFDRMQVVGHADFFTLFQAIFSVDCHQPVNASSIQKLLSGVPLRFVLQCLVSAAVCGWVLEADVGCLFQECDRVYSKLRGLLMVQDRELAQSFEFAAHQSVIDDPSMSDFIIPNKARYLAQKVLQCLAPLVENPGPADDGSPDLVTAWFKEKDRLIYILELALRIKTRLLISTDLYKCTWHASGTPFIADSMVPESDSALSSPGRGALVGFTLLPGIQRCSASERDFSYNRFVKDAQSLEAMTWEPLSKAVVLLM</sequence>
<feature type="compositionally biased region" description="Low complexity" evidence="1">
    <location>
        <begin position="234"/>
        <end position="247"/>
    </location>
</feature>
<keyword evidence="3" id="KW-1185">Reference proteome</keyword>
<dbReference type="RefSeq" id="XP_013269927.1">
    <property type="nucleotide sequence ID" value="XM_013414473.1"/>
</dbReference>
<evidence type="ECO:0000313" key="2">
    <source>
        <dbReference type="EMBL" id="KIX02791.1"/>
    </source>
</evidence>
<evidence type="ECO:0000313" key="3">
    <source>
        <dbReference type="Proteomes" id="UP000053617"/>
    </source>
</evidence>
<reference evidence="2 3" key="1">
    <citation type="submission" date="2015-01" db="EMBL/GenBank/DDBJ databases">
        <title>The Genome Sequence of Rhinocladiella mackenzie CBS 650.93.</title>
        <authorList>
            <consortium name="The Broad Institute Genomics Platform"/>
            <person name="Cuomo C."/>
            <person name="de Hoog S."/>
            <person name="Gorbushina A."/>
            <person name="Stielow B."/>
            <person name="Teixiera M."/>
            <person name="Abouelleil A."/>
            <person name="Chapman S.B."/>
            <person name="Priest M."/>
            <person name="Young S.K."/>
            <person name="Wortman J."/>
            <person name="Nusbaum C."/>
            <person name="Birren B."/>
        </authorList>
    </citation>
    <scope>NUCLEOTIDE SEQUENCE [LARGE SCALE GENOMIC DNA]</scope>
    <source>
        <strain evidence="2 3">CBS 650.93</strain>
    </source>
</reference>
<feature type="compositionally biased region" description="Polar residues" evidence="1">
    <location>
        <begin position="209"/>
        <end position="218"/>
    </location>
</feature>
<dbReference type="AlphaFoldDB" id="A0A0D2IHL1"/>
<name>A0A0D2IHL1_9EURO</name>